<dbReference type="FunCoup" id="A0A1V9X9H0">
    <property type="interactions" value="1247"/>
</dbReference>
<dbReference type="PROSITE" id="PS00331">
    <property type="entry name" value="MALIC_ENZYMES"/>
    <property type="match status" value="1"/>
</dbReference>
<dbReference type="InterPro" id="IPR001891">
    <property type="entry name" value="Malic_OxRdtase"/>
</dbReference>
<dbReference type="GO" id="GO:0051287">
    <property type="term" value="F:NAD binding"/>
    <property type="evidence" value="ECO:0007669"/>
    <property type="project" value="InterPro"/>
</dbReference>
<dbReference type="SMART" id="SM01274">
    <property type="entry name" value="malic"/>
    <property type="match status" value="1"/>
</dbReference>
<keyword evidence="4 6" id="KW-0479">Metal-binding</keyword>
<sequence length="726" mass="80067">MGCHQSKVGNESQLNALRQLTLREPQDIGENARVLPPEFAAGNVFIVADGLADLAEALGQLRSFKVVVNSVVDVYRQMHPRLTRCQLEQAVARLFAEPSTKEDVNGFMVDAMKKLVKNLTGRGLCRMLSETSVRLCKARRTRVVVRLSLVGLASTNACNGDSSTSDEMGVANEQFAGLSFSSKDRDSMAVRGLLPPAIRTPELEMKAVLMNLNLYSTPLAKYCYLRELNDYNEKLFFRVMKEHTEMLMPLVYTPTVGDACLKYSLIFRRPKGLFISIKDKGKASIVCYYVFFSSKFPSQTKVSEVLANWPEKEVESIVVTDGERILGLGDLGANGMGIPVGKLALYTALGGISPEKTLPITLDVGTNNEANLNDPLYIGLKEKRVRGKMYDEFVEEFMQAAVKRFGKTCLIQFEDFGNANAFALLAKYKDSYCTFNDDIQGTAAVAVAGLMASLRVTGRSLQDNIILFQGAGEAALGIADLLCHAMMKEGISEQDAASKIWMLDSRGLLCLERPDEMNDHKKKYAKDSPLTKDLHELVKRVKPTMLIGASAQTNAFNAQILQDMLDISPRPVIFALSNPTIKAECTAEDAYIHTQGKCVFASGSPFPPVTYEGKTYYPGQGNNAYIFPGIALAANACKVTRIDDEVFLITAKTVANMVSQADLDEGRVYPPLSKIQEVSFNIAVELGKYFFKTEVATISPQPKDMEAFIRSRQYDFSYPGTVKLSK</sequence>
<keyword evidence="5 6" id="KW-0560">Oxidoreductase</keyword>
<evidence type="ECO:0000313" key="10">
    <source>
        <dbReference type="Proteomes" id="UP000192247"/>
    </source>
</evidence>
<dbReference type="Gene3D" id="3.40.50.10380">
    <property type="entry name" value="Malic enzyme, N-terminal domain"/>
    <property type="match status" value="1"/>
</dbReference>
<accession>A0A1V9X9H0</accession>
<dbReference type="PANTHER" id="PTHR23406:SF90">
    <property type="entry name" value="MALIC ENZYME-RELATED"/>
    <property type="match status" value="1"/>
</dbReference>
<dbReference type="Pfam" id="PF00390">
    <property type="entry name" value="malic"/>
    <property type="match status" value="1"/>
</dbReference>
<comment type="cofactor">
    <cofactor evidence="2">
        <name>Mg(2+)</name>
        <dbReference type="ChEBI" id="CHEBI:18420"/>
    </cofactor>
</comment>
<feature type="domain" description="Malic enzyme N-terminal" evidence="8">
    <location>
        <begin position="229"/>
        <end position="429"/>
    </location>
</feature>
<dbReference type="InterPro" id="IPR046346">
    <property type="entry name" value="Aminoacid_DH-like_N_sf"/>
</dbReference>
<dbReference type="InterPro" id="IPR037062">
    <property type="entry name" value="Malic_N_dom_sf"/>
</dbReference>
<dbReference type="InterPro" id="IPR012301">
    <property type="entry name" value="Malic_N_dom"/>
</dbReference>
<gene>
    <name evidence="9" type="ORF">BIW11_11893</name>
</gene>
<dbReference type="Pfam" id="PF03949">
    <property type="entry name" value="Malic_M"/>
    <property type="match status" value="1"/>
</dbReference>
<dbReference type="GO" id="GO:0005739">
    <property type="term" value="C:mitochondrion"/>
    <property type="evidence" value="ECO:0007669"/>
    <property type="project" value="TreeGrafter"/>
</dbReference>
<name>A0A1V9X9H0_9ACAR</name>
<evidence type="ECO:0000259" key="7">
    <source>
        <dbReference type="SMART" id="SM00919"/>
    </source>
</evidence>
<dbReference type="FunFam" id="3.40.50.720:FF:000060">
    <property type="entry name" value="Malic enzyme"/>
    <property type="match status" value="1"/>
</dbReference>
<dbReference type="AlphaFoldDB" id="A0A1V9X9H0"/>
<dbReference type="SUPFAM" id="SSF51735">
    <property type="entry name" value="NAD(P)-binding Rossmann-fold domains"/>
    <property type="match status" value="1"/>
</dbReference>
<dbReference type="GO" id="GO:0006108">
    <property type="term" value="P:malate metabolic process"/>
    <property type="evidence" value="ECO:0007669"/>
    <property type="project" value="TreeGrafter"/>
</dbReference>
<evidence type="ECO:0000256" key="5">
    <source>
        <dbReference type="ARBA" id="ARBA00023002"/>
    </source>
</evidence>
<evidence type="ECO:0000256" key="1">
    <source>
        <dbReference type="ARBA" id="ARBA00001936"/>
    </source>
</evidence>
<dbReference type="InParanoid" id="A0A1V9X9H0"/>
<dbReference type="InterPro" id="IPR036291">
    <property type="entry name" value="NAD(P)-bd_dom_sf"/>
</dbReference>
<dbReference type="Proteomes" id="UP000192247">
    <property type="component" value="Unassembled WGS sequence"/>
</dbReference>
<evidence type="ECO:0000256" key="2">
    <source>
        <dbReference type="ARBA" id="ARBA00001946"/>
    </source>
</evidence>
<proteinExistence type="inferred from homology"/>
<dbReference type="PRINTS" id="PR00072">
    <property type="entry name" value="MALOXRDTASE"/>
</dbReference>
<comment type="similarity">
    <text evidence="3 6">Belongs to the malic enzymes family.</text>
</comment>
<feature type="domain" description="Malic enzyme NAD-binding" evidence="7">
    <location>
        <begin position="439"/>
        <end position="691"/>
    </location>
</feature>
<dbReference type="STRING" id="418985.A0A1V9X9H0"/>
<dbReference type="GO" id="GO:0004473">
    <property type="term" value="F:malate dehydrogenase (decarboxylating) (NADP+) activity"/>
    <property type="evidence" value="ECO:0007669"/>
    <property type="project" value="TreeGrafter"/>
</dbReference>
<dbReference type="SUPFAM" id="SSF53223">
    <property type="entry name" value="Aminoacid dehydrogenase-like, N-terminal domain"/>
    <property type="match status" value="1"/>
</dbReference>
<dbReference type="NCBIfam" id="NF010052">
    <property type="entry name" value="PRK13529.1"/>
    <property type="match status" value="1"/>
</dbReference>
<protein>
    <recommendedName>
        <fullName evidence="6">Malic enzyme</fullName>
    </recommendedName>
</protein>
<evidence type="ECO:0000256" key="4">
    <source>
        <dbReference type="ARBA" id="ARBA00022723"/>
    </source>
</evidence>
<organism evidence="9 10">
    <name type="scientific">Tropilaelaps mercedesae</name>
    <dbReference type="NCBI Taxonomy" id="418985"/>
    <lineage>
        <taxon>Eukaryota</taxon>
        <taxon>Metazoa</taxon>
        <taxon>Ecdysozoa</taxon>
        <taxon>Arthropoda</taxon>
        <taxon>Chelicerata</taxon>
        <taxon>Arachnida</taxon>
        <taxon>Acari</taxon>
        <taxon>Parasitiformes</taxon>
        <taxon>Mesostigmata</taxon>
        <taxon>Gamasina</taxon>
        <taxon>Dermanyssoidea</taxon>
        <taxon>Laelapidae</taxon>
        <taxon>Tropilaelaps</taxon>
    </lineage>
</organism>
<evidence type="ECO:0000313" key="9">
    <source>
        <dbReference type="EMBL" id="OQR70031.1"/>
    </source>
</evidence>
<reference evidence="9 10" key="1">
    <citation type="journal article" date="2017" name="Gigascience">
        <title>Draft genome of the honey bee ectoparasitic mite, Tropilaelaps mercedesae, is shaped by the parasitic life history.</title>
        <authorList>
            <person name="Dong X."/>
            <person name="Armstrong S.D."/>
            <person name="Xia D."/>
            <person name="Makepeace B.L."/>
            <person name="Darby A.C."/>
            <person name="Kadowaki T."/>
        </authorList>
    </citation>
    <scope>NUCLEOTIDE SEQUENCE [LARGE SCALE GENOMIC DNA]</scope>
    <source>
        <strain evidence="9">Wuxi-XJTLU</strain>
    </source>
</reference>
<evidence type="ECO:0000256" key="3">
    <source>
        <dbReference type="ARBA" id="ARBA00008785"/>
    </source>
</evidence>
<dbReference type="PANTHER" id="PTHR23406">
    <property type="entry name" value="MALIC ENZYME-RELATED"/>
    <property type="match status" value="1"/>
</dbReference>
<comment type="caution">
    <text evidence="9">The sequence shown here is derived from an EMBL/GenBank/DDBJ whole genome shotgun (WGS) entry which is preliminary data.</text>
</comment>
<keyword evidence="10" id="KW-1185">Reference proteome</keyword>
<dbReference type="CDD" id="cd05312">
    <property type="entry name" value="NAD_bind_1_malic_enz"/>
    <property type="match status" value="1"/>
</dbReference>
<dbReference type="GO" id="GO:0046872">
    <property type="term" value="F:metal ion binding"/>
    <property type="evidence" value="ECO:0007669"/>
    <property type="project" value="UniProtKB-KW"/>
</dbReference>
<comment type="cofactor">
    <cofactor evidence="1">
        <name>Mn(2+)</name>
        <dbReference type="ChEBI" id="CHEBI:29035"/>
    </cofactor>
</comment>
<dbReference type="InterPro" id="IPR015884">
    <property type="entry name" value="Malic_enzyme_CS"/>
</dbReference>
<evidence type="ECO:0000259" key="8">
    <source>
        <dbReference type="SMART" id="SM01274"/>
    </source>
</evidence>
<dbReference type="SMART" id="SM00919">
    <property type="entry name" value="Malic_M"/>
    <property type="match status" value="1"/>
</dbReference>
<dbReference type="EMBL" id="MNPL01018698">
    <property type="protein sequence ID" value="OQR70031.1"/>
    <property type="molecule type" value="Genomic_DNA"/>
</dbReference>
<dbReference type="Gene3D" id="3.40.50.720">
    <property type="entry name" value="NAD(P)-binding Rossmann-like Domain"/>
    <property type="match status" value="1"/>
</dbReference>
<dbReference type="InterPro" id="IPR012302">
    <property type="entry name" value="Malic_NAD-bd"/>
</dbReference>
<evidence type="ECO:0000256" key="6">
    <source>
        <dbReference type="RuleBase" id="RU003426"/>
    </source>
</evidence>
<dbReference type="OrthoDB" id="5365701at2759"/>